<dbReference type="AlphaFoldDB" id="A0A380BSV6"/>
<dbReference type="InterPro" id="IPR003439">
    <property type="entry name" value="ABC_transporter-like_ATP-bd"/>
</dbReference>
<evidence type="ECO:0000256" key="3">
    <source>
        <dbReference type="ARBA" id="ARBA00022741"/>
    </source>
</evidence>
<proteinExistence type="inferred from homology"/>
<accession>A0A380BSV6</accession>
<evidence type="ECO:0000313" key="7">
    <source>
        <dbReference type="Proteomes" id="UP000254519"/>
    </source>
</evidence>
<dbReference type="RefSeq" id="WP_311157227.1">
    <property type="nucleotide sequence ID" value="NZ_CP038012.1"/>
</dbReference>
<dbReference type="InterPro" id="IPR027417">
    <property type="entry name" value="P-loop_NTPase"/>
</dbReference>
<keyword evidence="3" id="KW-0547">Nucleotide-binding</keyword>
<dbReference type="Gene3D" id="3.40.50.300">
    <property type="entry name" value="P-loop containing nucleotide triphosphate hydrolases"/>
    <property type="match status" value="1"/>
</dbReference>
<organism evidence="6 7">
    <name type="scientific">Sporosarcina pasteurii</name>
    <name type="common">Bacillus pasteurii</name>
    <dbReference type="NCBI Taxonomy" id="1474"/>
    <lineage>
        <taxon>Bacteria</taxon>
        <taxon>Bacillati</taxon>
        <taxon>Bacillota</taxon>
        <taxon>Bacilli</taxon>
        <taxon>Bacillales</taxon>
        <taxon>Caryophanaceae</taxon>
        <taxon>Sporosarcina</taxon>
    </lineage>
</organism>
<evidence type="ECO:0000256" key="2">
    <source>
        <dbReference type="ARBA" id="ARBA00022448"/>
    </source>
</evidence>
<gene>
    <name evidence="6" type="primary">drrA_2</name>
    <name evidence="6" type="ORF">NCTC4822_01732</name>
</gene>
<name>A0A380BSV6_SPOPA</name>
<sequence>MTKIIEVNGLTKFFGNVQAVKNISFHVEEGTLFSFLGTNGAGKSTTISILLTLLKHDKGEVKAR</sequence>
<keyword evidence="6" id="KW-0378">Hydrolase</keyword>
<dbReference type="GO" id="GO:0016887">
    <property type="term" value="F:ATP hydrolysis activity"/>
    <property type="evidence" value="ECO:0007669"/>
    <property type="project" value="InterPro"/>
</dbReference>
<dbReference type="EC" id="3.6.3.-" evidence="6"/>
<dbReference type="EMBL" id="UGYZ01000002">
    <property type="protein sequence ID" value="SUJ06367.1"/>
    <property type="molecule type" value="Genomic_DNA"/>
</dbReference>
<dbReference type="InterPro" id="IPR050763">
    <property type="entry name" value="ABC_transporter_ATP-binding"/>
</dbReference>
<evidence type="ECO:0000256" key="4">
    <source>
        <dbReference type="ARBA" id="ARBA00022840"/>
    </source>
</evidence>
<dbReference type="Proteomes" id="UP000254519">
    <property type="component" value="Unassembled WGS sequence"/>
</dbReference>
<comment type="similarity">
    <text evidence="1">Belongs to the ABC transporter superfamily.</text>
</comment>
<evidence type="ECO:0000259" key="5">
    <source>
        <dbReference type="Pfam" id="PF00005"/>
    </source>
</evidence>
<dbReference type="GO" id="GO:0005524">
    <property type="term" value="F:ATP binding"/>
    <property type="evidence" value="ECO:0007669"/>
    <property type="project" value="UniProtKB-KW"/>
</dbReference>
<keyword evidence="2" id="KW-0813">Transport</keyword>
<feature type="domain" description="ABC transporter" evidence="5">
    <location>
        <begin position="20"/>
        <end position="62"/>
    </location>
</feature>
<keyword evidence="4 6" id="KW-0067">ATP-binding</keyword>
<dbReference type="Pfam" id="PF00005">
    <property type="entry name" value="ABC_tran"/>
    <property type="match status" value="1"/>
</dbReference>
<protein>
    <submittedName>
        <fullName evidence="6">Daunorubicin/doxorubicin resistance ATP-binding protein DrrA</fullName>
        <ecNumber evidence="6">3.6.3.-</ecNumber>
    </submittedName>
</protein>
<reference evidence="6 7" key="1">
    <citation type="submission" date="2018-06" db="EMBL/GenBank/DDBJ databases">
        <authorList>
            <consortium name="Pathogen Informatics"/>
            <person name="Doyle S."/>
        </authorList>
    </citation>
    <scope>NUCLEOTIDE SEQUENCE [LARGE SCALE GENOMIC DNA]</scope>
    <source>
        <strain evidence="7">ATCC 11859 / DSM 33 / NCIB 8841 / NCTC 4822</strain>
    </source>
</reference>
<evidence type="ECO:0000313" key="6">
    <source>
        <dbReference type="EMBL" id="SUJ06367.1"/>
    </source>
</evidence>
<dbReference type="SUPFAM" id="SSF52540">
    <property type="entry name" value="P-loop containing nucleoside triphosphate hydrolases"/>
    <property type="match status" value="1"/>
</dbReference>
<dbReference type="PANTHER" id="PTHR42711">
    <property type="entry name" value="ABC TRANSPORTER ATP-BINDING PROTEIN"/>
    <property type="match status" value="1"/>
</dbReference>
<keyword evidence="7" id="KW-1185">Reference proteome</keyword>
<evidence type="ECO:0000256" key="1">
    <source>
        <dbReference type="ARBA" id="ARBA00005417"/>
    </source>
</evidence>
<dbReference type="PANTHER" id="PTHR42711:SF5">
    <property type="entry name" value="ABC TRANSPORTER ATP-BINDING PROTEIN NATA"/>
    <property type="match status" value="1"/>
</dbReference>